<feature type="domain" description="Hda lid" evidence="2">
    <location>
        <begin position="180"/>
        <end position="244"/>
    </location>
</feature>
<dbReference type="InterPro" id="IPR013317">
    <property type="entry name" value="DnaA_dom"/>
</dbReference>
<dbReference type="Gene3D" id="1.10.8.60">
    <property type="match status" value="1"/>
</dbReference>
<dbReference type="InterPro" id="IPR020591">
    <property type="entry name" value="Chromosome_initiator_DnaA-like"/>
</dbReference>
<feature type="non-terminal residue" evidence="3">
    <location>
        <position position="246"/>
    </location>
</feature>
<dbReference type="PRINTS" id="PR00051">
    <property type="entry name" value="DNAA"/>
</dbReference>
<organism evidence="3">
    <name type="scientific">marine metagenome</name>
    <dbReference type="NCBI Taxonomy" id="408172"/>
    <lineage>
        <taxon>unclassified sequences</taxon>
        <taxon>metagenomes</taxon>
        <taxon>ecological metagenomes</taxon>
    </lineage>
</organism>
<dbReference type="InterPro" id="IPR055199">
    <property type="entry name" value="Hda_lid"/>
</dbReference>
<proteinExistence type="predicted"/>
<evidence type="ECO:0000259" key="2">
    <source>
        <dbReference type="Pfam" id="PF22688"/>
    </source>
</evidence>
<feature type="domain" description="Chromosomal replication initiator protein DnaA ATPAse" evidence="1">
    <location>
        <begin position="18"/>
        <end position="173"/>
    </location>
</feature>
<dbReference type="SUPFAM" id="SSF52540">
    <property type="entry name" value="P-loop containing nucleoside triphosphate hydrolases"/>
    <property type="match status" value="1"/>
</dbReference>
<dbReference type="PANTHER" id="PTHR30050">
    <property type="entry name" value="CHROMOSOMAL REPLICATION INITIATOR PROTEIN DNAA"/>
    <property type="match status" value="1"/>
</dbReference>
<dbReference type="AlphaFoldDB" id="A0A382I1D6"/>
<evidence type="ECO:0000259" key="1">
    <source>
        <dbReference type="Pfam" id="PF00308"/>
    </source>
</evidence>
<reference evidence="3" key="1">
    <citation type="submission" date="2018-05" db="EMBL/GenBank/DDBJ databases">
        <authorList>
            <person name="Lanie J.A."/>
            <person name="Ng W.-L."/>
            <person name="Kazmierczak K.M."/>
            <person name="Andrzejewski T.M."/>
            <person name="Davidsen T.M."/>
            <person name="Wayne K.J."/>
            <person name="Tettelin H."/>
            <person name="Glass J.I."/>
            <person name="Rusch D."/>
            <person name="Podicherti R."/>
            <person name="Tsui H.-C.T."/>
            <person name="Winkler M.E."/>
        </authorList>
    </citation>
    <scope>NUCLEOTIDE SEQUENCE</scope>
</reference>
<gene>
    <name evidence="3" type="ORF">METZ01_LOCUS246250</name>
</gene>
<dbReference type="Gene3D" id="3.40.50.300">
    <property type="entry name" value="P-loop containing nucleotide triphosphate hydrolases"/>
    <property type="match status" value="1"/>
</dbReference>
<dbReference type="InterPro" id="IPR027417">
    <property type="entry name" value="P-loop_NTPase"/>
</dbReference>
<dbReference type="Pfam" id="PF22688">
    <property type="entry name" value="Hda_lid"/>
    <property type="match status" value="1"/>
</dbReference>
<dbReference type="GO" id="GO:0003688">
    <property type="term" value="F:DNA replication origin binding"/>
    <property type="evidence" value="ECO:0007669"/>
    <property type="project" value="TreeGrafter"/>
</dbReference>
<dbReference type="Pfam" id="PF00308">
    <property type="entry name" value="Bac_DnaA"/>
    <property type="match status" value="1"/>
</dbReference>
<dbReference type="PANTHER" id="PTHR30050:SF5">
    <property type="entry name" value="DNAA REGULATORY INACTIVATOR HDA"/>
    <property type="match status" value="1"/>
</dbReference>
<dbReference type="EMBL" id="UINC01064584">
    <property type="protein sequence ID" value="SVB93396.1"/>
    <property type="molecule type" value="Genomic_DNA"/>
</dbReference>
<accession>A0A382I1D6</accession>
<protein>
    <submittedName>
        <fullName evidence="3">Uncharacterized protein</fullName>
    </submittedName>
</protein>
<sequence length="246" mass="27932">MPSKDPLSHQLILDFPSQPEYSFSNFIVSDGSRIAFDAARQFCEDSSPFNVVYFFGGRNLGKTHLLLSIGNQSASINKKALYIHGVDFVKKTDQNSNGSSEKLLSVLSNIDLFLLDAVDSIEGKRTSQERLYLIINSLLEKEKKIAFAGNLNPSKLKNTEDYLKSRFQWGMSTELKPIDDKTTAQIIIKLAKDIRLVLPEKVIEYLLNRMPRDFMSIKHALIKINQESYIQKKKVTLSLVKETLNL</sequence>
<dbReference type="GO" id="GO:0005886">
    <property type="term" value="C:plasma membrane"/>
    <property type="evidence" value="ECO:0007669"/>
    <property type="project" value="TreeGrafter"/>
</dbReference>
<evidence type="ECO:0000313" key="3">
    <source>
        <dbReference type="EMBL" id="SVB93396.1"/>
    </source>
</evidence>
<dbReference type="GO" id="GO:0006270">
    <property type="term" value="P:DNA replication initiation"/>
    <property type="evidence" value="ECO:0007669"/>
    <property type="project" value="TreeGrafter"/>
</dbReference>
<name>A0A382I1D6_9ZZZZ</name>